<dbReference type="Pfam" id="PF19343">
    <property type="entry name" value="HAM1_N"/>
    <property type="match status" value="2"/>
</dbReference>
<evidence type="ECO:0000259" key="1">
    <source>
        <dbReference type="Pfam" id="PF14613"/>
    </source>
</evidence>
<sequence>MDKATSIVAAFEAGKLPSTQQVNQFIDWLDKVGITSTETLSTGNLSSRGRLLANRVRDVLDAYKQLGMNKNGDNILQEAMWHLSEGDITNITTPKTTSIDKDKVTSDINAIRSSLRSLLSVFWTSLASESSSLLNEFASFTRLSLADAAELIEVSASGAKEGLRDIEKGVEKGERTNITGRSKERVEAEQGDAKVQWEHGIDAMKGAGDHVIDAGRGIGSFAQDKVDRTSGRVHDAYLKICDRTQSDSAFRDSIDMILSVIQKRLNQSMDSAASASAQNFSLSSFINDPSPEQHVPKALHIFQTLLERLSSTPLDPVMDKAHICVSYIGSDSNIRGWFDEFFDLARKNLTQPGYVRSGESKHKRKDLRERWKVLLEKDSNWKRAIDDLKTELSKFQNGIDSDKDLNILKDAHAKLGADIEGGLVEVGGEAETGLEALMERTTWFWQDIIRVYLPRMVSVLGDLPIPRTEYKDSEIEFVLENLDISSLNLLPSHVYIRNITDVDIKTSSSPESSSQTSIGTLTRIKIEALQLTLKDVSFWYKDLQATALAPSEFTGLLGFTLPAQGVAVDIKVRLIPHTIAGPGSRHQLNHFHVVEYVKVEISEDVKMEVKESNHGILFSMFKPIFVMRFREALEKTLAGQIRAAIEWVDGVAWDVGKRREVFEDTGLGGGASVFAALWSEIGRFKRERLERGEAEVGWKATGTGVIVEQQQSGADVQFAMGAEPQILSGKKRGPLGTASEPLGERIGDVVKDATGMDIDVNAGDVQQAGQRAKAQVKGAAGQAMSQAQGLVQEGQTKIQTFKKSVGAKKANELNSDGWRSQAFDI</sequence>
<accession>A0A9P5XYP3</accession>
<name>A0A9P5XYP3_9AGAR</name>
<dbReference type="PANTHER" id="PTHR31138">
    <property type="entry name" value="CHROMOSOME 19, WHOLE GENOME SHOTGUN SEQUENCE"/>
    <property type="match status" value="1"/>
</dbReference>
<protein>
    <submittedName>
        <fullName evidence="3">Uncharacterized protein</fullName>
    </submittedName>
</protein>
<dbReference type="OrthoDB" id="19394at2759"/>
<dbReference type="InterPro" id="IPR027842">
    <property type="entry name" value="HAM1-like_C"/>
</dbReference>
<gene>
    <name evidence="3" type="ORF">BDZ94DRAFT_1271588</name>
</gene>
<dbReference type="EMBL" id="MU150350">
    <property type="protein sequence ID" value="KAF9458086.1"/>
    <property type="molecule type" value="Genomic_DNA"/>
</dbReference>
<organism evidence="3 4">
    <name type="scientific">Collybia nuda</name>
    <dbReference type="NCBI Taxonomy" id="64659"/>
    <lineage>
        <taxon>Eukaryota</taxon>
        <taxon>Fungi</taxon>
        <taxon>Dikarya</taxon>
        <taxon>Basidiomycota</taxon>
        <taxon>Agaricomycotina</taxon>
        <taxon>Agaricomycetes</taxon>
        <taxon>Agaricomycetidae</taxon>
        <taxon>Agaricales</taxon>
        <taxon>Tricholomatineae</taxon>
        <taxon>Clitocybaceae</taxon>
        <taxon>Collybia</taxon>
    </lineage>
</organism>
<keyword evidence="4" id="KW-1185">Reference proteome</keyword>
<comment type="caution">
    <text evidence="3">The sequence shown here is derived from an EMBL/GenBank/DDBJ whole genome shotgun (WGS) entry which is preliminary data.</text>
</comment>
<feature type="domain" description="HAM1-like N-terminal" evidence="2">
    <location>
        <begin position="243"/>
        <end position="573"/>
    </location>
</feature>
<feature type="domain" description="HAM1-like C-terminal" evidence="1">
    <location>
        <begin position="603"/>
        <end position="732"/>
    </location>
</feature>
<reference evidence="3" key="1">
    <citation type="submission" date="2020-11" db="EMBL/GenBank/DDBJ databases">
        <authorList>
            <consortium name="DOE Joint Genome Institute"/>
            <person name="Ahrendt S."/>
            <person name="Riley R."/>
            <person name="Andreopoulos W."/>
            <person name="Labutti K."/>
            <person name="Pangilinan J."/>
            <person name="Ruiz-Duenas F.J."/>
            <person name="Barrasa J.M."/>
            <person name="Sanchez-Garcia M."/>
            <person name="Camarero S."/>
            <person name="Miyauchi S."/>
            <person name="Serrano A."/>
            <person name="Linde D."/>
            <person name="Babiker R."/>
            <person name="Drula E."/>
            <person name="Ayuso-Fernandez I."/>
            <person name="Pacheco R."/>
            <person name="Padilla G."/>
            <person name="Ferreira P."/>
            <person name="Barriuso J."/>
            <person name="Kellner H."/>
            <person name="Castanera R."/>
            <person name="Alfaro M."/>
            <person name="Ramirez L."/>
            <person name="Pisabarro A.G."/>
            <person name="Kuo A."/>
            <person name="Tritt A."/>
            <person name="Lipzen A."/>
            <person name="He G."/>
            <person name="Yan M."/>
            <person name="Ng V."/>
            <person name="Cullen D."/>
            <person name="Martin F."/>
            <person name="Rosso M.-N."/>
            <person name="Henrissat B."/>
            <person name="Hibbett D."/>
            <person name="Martinez A.T."/>
            <person name="Grigoriev I.V."/>
        </authorList>
    </citation>
    <scope>NUCLEOTIDE SEQUENCE</scope>
    <source>
        <strain evidence="3">CBS 247.69</strain>
    </source>
</reference>
<proteinExistence type="predicted"/>
<dbReference type="Pfam" id="PF14613">
    <property type="entry name" value="HAM1_C"/>
    <property type="match status" value="1"/>
</dbReference>
<evidence type="ECO:0000313" key="3">
    <source>
        <dbReference type="EMBL" id="KAF9458086.1"/>
    </source>
</evidence>
<evidence type="ECO:0000259" key="2">
    <source>
        <dbReference type="Pfam" id="PF19343"/>
    </source>
</evidence>
<dbReference type="Proteomes" id="UP000807353">
    <property type="component" value="Unassembled WGS sequence"/>
</dbReference>
<feature type="domain" description="HAM1-like N-terminal" evidence="2">
    <location>
        <begin position="6"/>
        <end position="189"/>
    </location>
</feature>
<evidence type="ECO:0000313" key="4">
    <source>
        <dbReference type="Proteomes" id="UP000807353"/>
    </source>
</evidence>
<dbReference type="PANTHER" id="PTHR31138:SF1">
    <property type="entry name" value="PDZ DOMAIN-CONTAINING PROTEIN"/>
    <property type="match status" value="1"/>
</dbReference>
<dbReference type="AlphaFoldDB" id="A0A9P5XYP3"/>
<dbReference type="InterPro" id="IPR045967">
    <property type="entry name" value="HAM1-like_N"/>
</dbReference>